<dbReference type="Gene3D" id="6.20.370.50">
    <property type="match status" value="1"/>
</dbReference>
<sequence>MELLILRSSAIFLTFAINALYLPSSQNIAEVFYRSTCSAVRGGFFSAL</sequence>
<protein>
    <submittedName>
        <fullName evidence="1">Fusion protein</fullName>
    </submittedName>
</protein>
<dbReference type="EMBL" id="KJ690591">
    <property type="protein sequence ID" value="AIC78923.1"/>
    <property type="molecule type" value="Viral_cRNA"/>
</dbReference>
<reference evidence="1" key="1">
    <citation type="journal article" date="2015" name="Virusdisease">
        <title>Retrospective phylogenetic analysis of circulating BA genotype of human respiratory syncytial virus with 60 bp duplication from New Delhi, India during 2007-2010.</title>
        <authorList>
            <person name="Raghuram V.S."/>
            <person name="Khan W.H."/>
            <person name="Deeba F."/>
            <person name="Sullender W."/>
            <person name="Broor S."/>
            <person name="Parveen S."/>
        </authorList>
    </citation>
    <scope>NUCLEOTIDE SEQUENCE</scope>
    <source>
        <strain evidence="1">DEL/M85P/07</strain>
    </source>
</reference>
<feature type="non-terminal residue" evidence="1">
    <location>
        <position position="48"/>
    </location>
</feature>
<organismHost>
    <name type="scientific">Homo sapiens</name>
    <name type="common">Human</name>
    <dbReference type="NCBI Taxonomy" id="9606"/>
</organismHost>
<gene>
    <name evidence="1" type="primary">F</name>
</gene>
<accession>A0A068B8N6</accession>
<organism evidence="1">
    <name type="scientific">Human respiratory syncytial virus</name>
    <dbReference type="NCBI Taxonomy" id="11250"/>
    <lineage>
        <taxon>Viruses</taxon>
        <taxon>Riboviria</taxon>
        <taxon>Orthornavirae</taxon>
        <taxon>Negarnaviricota</taxon>
        <taxon>Haploviricotina</taxon>
        <taxon>Monjiviricetes</taxon>
        <taxon>Mononegavirales</taxon>
        <taxon>Pneumoviridae</taxon>
        <taxon>Orthopneumovirus</taxon>
        <taxon>Orthopneumovirus hominis</taxon>
    </lineage>
</organism>
<name>A0A068B8N6_HRSV</name>
<proteinExistence type="predicted"/>
<evidence type="ECO:0000313" key="1">
    <source>
        <dbReference type="EMBL" id="AIC78923.1"/>
    </source>
</evidence>